<reference evidence="14 15" key="1">
    <citation type="journal article" date="2008" name="Int. J. Syst. Evol. Microbiol.">
        <title>Bizionia argentinensis sp. nov., isolated from surface marine water in Antarctica.</title>
        <authorList>
            <person name="Bercovich A."/>
            <person name="Vazquez S.C."/>
            <person name="Yankilevich P."/>
            <person name="Coria S.H."/>
            <person name="Foti M."/>
            <person name="Hernandez E."/>
            <person name="Vidal A."/>
            <person name="Ruberto L."/>
            <person name="Melo C."/>
            <person name="Marenssi S."/>
            <person name="Criscuolo M."/>
            <person name="Memoli M."/>
            <person name="Arguelles M."/>
            <person name="Mac Cormack W.P."/>
        </authorList>
    </citation>
    <scope>NUCLEOTIDE SEQUENCE [LARGE SCALE GENOMIC DNA]</scope>
    <source>
        <strain evidence="14 15">JUB59</strain>
    </source>
</reference>
<dbReference type="Gene3D" id="3.40.50.620">
    <property type="entry name" value="HUPs"/>
    <property type="match status" value="1"/>
</dbReference>
<evidence type="ECO:0000256" key="9">
    <source>
        <dbReference type="ARBA" id="ARBA00022840"/>
    </source>
</evidence>
<protein>
    <recommendedName>
        <fullName evidence="12">Cysteine--tRNA ligase</fullName>
        <ecNumber evidence="12">6.1.1.16</ecNumber>
    </recommendedName>
    <alternativeName>
        <fullName evidence="12">Cysteinyl-tRNA synthetase</fullName>
        <shortName evidence="12">CysRS</shortName>
    </alternativeName>
</protein>
<dbReference type="CDD" id="cd00672">
    <property type="entry name" value="CysRS_core"/>
    <property type="match status" value="1"/>
</dbReference>
<comment type="cofactor">
    <cofactor evidence="12">
        <name>Zn(2+)</name>
        <dbReference type="ChEBI" id="CHEBI:29105"/>
    </cofactor>
    <text evidence="12">Binds 1 zinc ion per subunit.</text>
</comment>
<dbReference type="InterPro" id="IPR009080">
    <property type="entry name" value="tRNAsynth_Ia_anticodon-bd"/>
</dbReference>
<dbReference type="PATRIC" id="fig|1046627.3.peg.1463"/>
<organism evidence="14 15">
    <name type="scientific">Bizionia argentinensis JUB59</name>
    <dbReference type="NCBI Taxonomy" id="1046627"/>
    <lineage>
        <taxon>Bacteria</taxon>
        <taxon>Pseudomonadati</taxon>
        <taxon>Bacteroidota</taxon>
        <taxon>Flavobacteriia</taxon>
        <taxon>Flavobacteriales</taxon>
        <taxon>Flavobacteriaceae</taxon>
        <taxon>Bizionia</taxon>
    </lineage>
</organism>
<feature type="short sequence motif" description="'KMSKS' region" evidence="12">
    <location>
        <begin position="287"/>
        <end position="291"/>
    </location>
</feature>
<dbReference type="SUPFAM" id="SSF52374">
    <property type="entry name" value="Nucleotidylyl transferase"/>
    <property type="match status" value="1"/>
</dbReference>
<evidence type="ECO:0000256" key="5">
    <source>
        <dbReference type="ARBA" id="ARBA00022598"/>
    </source>
</evidence>
<dbReference type="RefSeq" id="WP_008636867.1">
    <property type="nucleotide sequence ID" value="NZ_AFXZ01000022.1"/>
</dbReference>
<evidence type="ECO:0000259" key="13">
    <source>
        <dbReference type="SMART" id="SM00840"/>
    </source>
</evidence>
<comment type="caution">
    <text evidence="14">The sequence shown here is derived from an EMBL/GenBank/DDBJ whole genome shotgun (WGS) entry which is preliminary data.</text>
</comment>
<dbReference type="GO" id="GO:0004817">
    <property type="term" value="F:cysteine-tRNA ligase activity"/>
    <property type="evidence" value="ECO:0007669"/>
    <property type="project" value="UniProtKB-UniRule"/>
</dbReference>
<feature type="short sequence motif" description="'HIGH' region" evidence="12">
    <location>
        <begin position="37"/>
        <end position="47"/>
    </location>
</feature>
<feature type="binding site" evidence="12">
    <location>
        <position position="35"/>
    </location>
    <ligand>
        <name>Zn(2+)</name>
        <dbReference type="ChEBI" id="CHEBI:29105"/>
    </ligand>
</feature>
<feature type="domain" description="Cysteinyl-tRNA synthetase class Ia DALR" evidence="13">
    <location>
        <begin position="374"/>
        <end position="440"/>
    </location>
</feature>
<evidence type="ECO:0000313" key="15">
    <source>
        <dbReference type="Proteomes" id="UP000003730"/>
    </source>
</evidence>
<evidence type="ECO:0000256" key="10">
    <source>
        <dbReference type="ARBA" id="ARBA00022917"/>
    </source>
</evidence>
<name>G2ED61_9FLAO</name>
<comment type="similarity">
    <text evidence="2 12">Belongs to the class-I aminoacyl-tRNA synthetase family.</text>
</comment>
<keyword evidence="15" id="KW-1185">Reference proteome</keyword>
<dbReference type="GO" id="GO:0006423">
    <property type="term" value="P:cysteinyl-tRNA aminoacylation"/>
    <property type="evidence" value="ECO:0007669"/>
    <property type="project" value="UniProtKB-UniRule"/>
</dbReference>
<evidence type="ECO:0000256" key="6">
    <source>
        <dbReference type="ARBA" id="ARBA00022723"/>
    </source>
</evidence>
<dbReference type="AlphaFoldDB" id="G2ED61"/>
<dbReference type="Gene3D" id="1.20.120.1910">
    <property type="entry name" value="Cysteine-tRNA ligase, C-terminal anti-codon recognition domain"/>
    <property type="match status" value="1"/>
</dbReference>
<dbReference type="PANTHER" id="PTHR10890">
    <property type="entry name" value="CYSTEINYL-TRNA SYNTHETASE"/>
    <property type="match status" value="1"/>
</dbReference>
<keyword evidence="7 12" id="KW-0547">Nucleotide-binding</keyword>
<proteinExistence type="inferred from homology"/>
<dbReference type="InterPro" id="IPR015803">
    <property type="entry name" value="Cys-tRNA-ligase"/>
</dbReference>
<dbReference type="GO" id="GO:0005829">
    <property type="term" value="C:cytosol"/>
    <property type="evidence" value="ECO:0007669"/>
    <property type="project" value="TreeGrafter"/>
</dbReference>
<gene>
    <name evidence="12" type="primary">cysS</name>
    <name evidence="14" type="ORF">BZARG_2603</name>
</gene>
<keyword evidence="8 12" id="KW-0862">Zinc</keyword>
<dbReference type="GO" id="GO:0005524">
    <property type="term" value="F:ATP binding"/>
    <property type="evidence" value="ECO:0007669"/>
    <property type="project" value="UniProtKB-UniRule"/>
</dbReference>
<dbReference type="EMBL" id="AFXZ01000022">
    <property type="protein sequence ID" value="EGV43585.1"/>
    <property type="molecule type" value="Genomic_DNA"/>
</dbReference>
<evidence type="ECO:0000256" key="2">
    <source>
        <dbReference type="ARBA" id="ARBA00005594"/>
    </source>
</evidence>
<dbReference type="PANTHER" id="PTHR10890:SF3">
    <property type="entry name" value="CYSTEINE--TRNA LIGASE, CYTOPLASMIC"/>
    <property type="match status" value="1"/>
</dbReference>
<keyword evidence="6 12" id="KW-0479">Metal-binding</keyword>
<dbReference type="HAMAP" id="MF_00041">
    <property type="entry name" value="Cys_tRNA_synth"/>
    <property type="match status" value="1"/>
</dbReference>
<keyword evidence="10 12" id="KW-0648">Protein biosynthesis</keyword>
<evidence type="ECO:0000256" key="11">
    <source>
        <dbReference type="ARBA" id="ARBA00023146"/>
    </source>
</evidence>
<comment type="subcellular location">
    <subcellularLocation>
        <location evidence="1 12">Cytoplasm</location>
    </subcellularLocation>
</comment>
<dbReference type="InterPro" id="IPR024909">
    <property type="entry name" value="Cys-tRNA/MSH_ligase"/>
</dbReference>
<evidence type="ECO:0000256" key="1">
    <source>
        <dbReference type="ARBA" id="ARBA00004496"/>
    </source>
</evidence>
<keyword evidence="11 12" id="KW-0030">Aminoacyl-tRNA synthetase</keyword>
<keyword evidence="5 12" id="KW-0436">Ligase</keyword>
<dbReference type="InterPro" id="IPR015273">
    <property type="entry name" value="Cys-tRNA-synt_Ia_DALR"/>
</dbReference>
<keyword evidence="4 12" id="KW-0963">Cytoplasm</keyword>
<comment type="subunit">
    <text evidence="3 12">Monomer.</text>
</comment>
<evidence type="ECO:0000313" key="14">
    <source>
        <dbReference type="EMBL" id="EGV43585.1"/>
    </source>
</evidence>
<evidence type="ECO:0000256" key="8">
    <source>
        <dbReference type="ARBA" id="ARBA00022833"/>
    </source>
</evidence>
<evidence type="ECO:0000256" key="4">
    <source>
        <dbReference type="ARBA" id="ARBA00022490"/>
    </source>
</evidence>
<feature type="binding site" evidence="12">
    <location>
        <position position="259"/>
    </location>
    <ligand>
        <name>Zn(2+)</name>
        <dbReference type="ChEBI" id="CHEBI:29105"/>
    </ligand>
</feature>
<accession>G2ED61</accession>
<dbReference type="EC" id="6.1.1.16" evidence="12"/>
<dbReference type="NCBIfam" id="TIGR00435">
    <property type="entry name" value="cysS"/>
    <property type="match status" value="1"/>
</dbReference>
<dbReference type="GO" id="GO:0008270">
    <property type="term" value="F:zinc ion binding"/>
    <property type="evidence" value="ECO:0007669"/>
    <property type="project" value="UniProtKB-UniRule"/>
</dbReference>
<dbReference type="InterPro" id="IPR032678">
    <property type="entry name" value="tRNA-synt_1_cat_dom"/>
</dbReference>
<comment type="catalytic activity">
    <reaction evidence="12">
        <text>tRNA(Cys) + L-cysteine + ATP = L-cysteinyl-tRNA(Cys) + AMP + diphosphate</text>
        <dbReference type="Rhea" id="RHEA:17773"/>
        <dbReference type="Rhea" id="RHEA-COMP:9661"/>
        <dbReference type="Rhea" id="RHEA-COMP:9679"/>
        <dbReference type="ChEBI" id="CHEBI:30616"/>
        <dbReference type="ChEBI" id="CHEBI:33019"/>
        <dbReference type="ChEBI" id="CHEBI:35235"/>
        <dbReference type="ChEBI" id="CHEBI:78442"/>
        <dbReference type="ChEBI" id="CHEBI:78517"/>
        <dbReference type="ChEBI" id="CHEBI:456215"/>
        <dbReference type="EC" id="6.1.1.16"/>
    </reaction>
</comment>
<dbReference type="OrthoDB" id="9815130at2"/>
<dbReference type="STRING" id="1046627.BZARG_2603"/>
<dbReference type="PRINTS" id="PR00983">
    <property type="entry name" value="TRNASYNTHCYS"/>
</dbReference>
<dbReference type="Pfam" id="PF01406">
    <property type="entry name" value="tRNA-synt_1e"/>
    <property type="match status" value="1"/>
</dbReference>
<dbReference type="SMART" id="SM00840">
    <property type="entry name" value="DALR_2"/>
    <property type="match status" value="1"/>
</dbReference>
<feature type="binding site" evidence="12">
    <location>
        <position position="290"/>
    </location>
    <ligand>
        <name>ATP</name>
        <dbReference type="ChEBI" id="CHEBI:30616"/>
    </ligand>
</feature>
<dbReference type="SUPFAM" id="SSF47323">
    <property type="entry name" value="Anticodon-binding domain of a subclass of class I aminoacyl-tRNA synthetases"/>
    <property type="match status" value="1"/>
</dbReference>
<dbReference type="Pfam" id="PF09190">
    <property type="entry name" value="DALR_2"/>
    <property type="match status" value="1"/>
</dbReference>
<sequence>MQLYNQQNIQIYNTLSGEKEAFKTITDGYVGMYVCGPTVYSNVHLGNVRTFMSFDVIFRYLKHLGYKVRYVRNITDAGHLENDADVGEDKITKKARLEAIEPMEIVQRYTVDFHNVLHTFNFLPPSIEPTATGHIIEQIELIQTIIDNGFAYIVNGSVYFDVHKYNESNEYGILSKRKLEDLIHNTRALDGQSDKKNPQDFALWKKAEPTHIMRWPSPWSDGFPGWHLECTAMSTKYLGDYFDIHGGGMDLKFPHHECEIAQNQAAKKQTPVKYWMHANMLELNGTRMSKSTGNYINPAELLSGNNDIMSKAYKPSVVRFFMMQASYRSVLDLTDAGLQASEKGFNRLMDAVNLLNNLEPANTSTHAISNWKQSCYKAMNDDFNTPILIANLFEAVKYINQIHDGSATITATDLELLKNTINTFVFDVLGLENVAKEDNSSTKLSGAVELLIKLRQEARANKNFALSDQIRNELTELGIQLNDSQEGTSFTF</sequence>
<dbReference type="eggNOG" id="COG0215">
    <property type="taxonomic scope" value="Bacteria"/>
</dbReference>
<feature type="binding site" evidence="12">
    <location>
        <position position="230"/>
    </location>
    <ligand>
        <name>Zn(2+)</name>
        <dbReference type="ChEBI" id="CHEBI:29105"/>
    </ligand>
</feature>
<evidence type="ECO:0000256" key="12">
    <source>
        <dbReference type="HAMAP-Rule" id="MF_00041"/>
    </source>
</evidence>
<evidence type="ECO:0000256" key="7">
    <source>
        <dbReference type="ARBA" id="ARBA00022741"/>
    </source>
</evidence>
<feature type="binding site" evidence="12">
    <location>
        <position position="255"/>
    </location>
    <ligand>
        <name>Zn(2+)</name>
        <dbReference type="ChEBI" id="CHEBI:29105"/>
    </ligand>
</feature>
<keyword evidence="9 12" id="KW-0067">ATP-binding</keyword>
<evidence type="ECO:0000256" key="3">
    <source>
        <dbReference type="ARBA" id="ARBA00011245"/>
    </source>
</evidence>
<dbReference type="InterPro" id="IPR014729">
    <property type="entry name" value="Rossmann-like_a/b/a_fold"/>
</dbReference>
<dbReference type="Proteomes" id="UP000003730">
    <property type="component" value="Unassembled WGS sequence"/>
</dbReference>